<feature type="compositionally biased region" description="Low complexity" evidence="1">
    <location>
        <begin position="138"/>
        <end position="157"/>
    </location>
</feature>
<reference evidence="2 3" key="1">
    <citation type="journal article" date="2020" name="ISME J.">
        <title>Uncovering the hidden diversity of litter-decomposition mechanisms in mushroom-forming fungi.</title>
        <authorList>
            <person name="Floudas D."/>
            <person name="Bentzer J."/>
            <person name="Ahren D."/>
            <person name="Johansson T."/>
            <person name="Persson P."/>
            <person name="Tunlid A."/>
        </authorList>
    </citation>
    <scope>NUCLEOTIDE SEQUENCE [LARGE SCALE GENOMIC DNA]</scope>
    <source>
        <strain evidence="2 3">CBS 175.51</strain>
    </source>
</reference>
<dbReference type="Proteomes" id="UP000541558">
    <property type="component" value="Unassembled WGS sequence"/>
</dbReference>
<evidence type="ECO:0000313" key="3">
    <source>
        <dbReference type="Proteomes" id="UP000541558"/>
    </source>
</evidence>
<feature type="region of interest" description="Disordered" evidence="1">
    <location>
        <begin position="32"/>
        <end position="407"/>
    </location>
</feature>
<feature type="compositionally biased region" description="Low complexity" evidence="1">
    <location>
        <begin position="291"/>
        <end position="312"/>
    </location>
</feature>
<feature type="compositionally biased region" description="Low complexity" evidence="1">
    <location>
        <begin position="339"/>
        <end position="350"/>
    </location>
</feature>
<feature type="compositionally biased region" description="Basic and acidic residues" evidence="1">
    <location>
        <begin position="374"/>
        <end position="386"/>
    </location>
</feature>
<feature type="compositionally biased region" description="Basic and acidic residues" evidence="1">
    <location>
        <begin position="270"/>
        <end position="286"/>
    </location>
</feature>
<accession>A0A8H5EXJ7</accession>
<dbReference type="AlphaFoldDB" id="A0A8H5EXJ7"/>
<proteinExistence type="predicted"/>
<comment type="caution">
    <text evidence="2">The sequence shown here is derived from an EMBL/GenBank/DDBJ whole genome shotgun (WGS) entry which is preliminary data.</text>
</comment>
<feature type="compositionally biased region" description="Polar residues" evidence="1">
    <location>
        <begin position="90"/>
        <end position="99"/>
    </location>
</feature>
<keyword evidence="3" id="KW-1185">Reference proteome</keyword>
<dbReference type="OrthoDB" id="3249663at2759"/>
<organism evidence="2 3">
    <name type="scientific">Ephemerocybe angulata</name>
    <dbReference type="NCBI Taxonomy" id="980116"/>
    <lineage>
        <taxon>Eukaryota</taxon>
        <taxon>Fungi</taxon>
        <taxon>Dikarya</taxon>
        <taxon>Basidiomycota</taxon>
        <taxon>Agaricomycotina</taxon>
        <taxon>Agaricomycetes</taxon>
        <taxon>Agaricomycetidae</taxon>
        <taxon>Agaricales</taxon>
        <taxon>Agaricineae</taxon>
        <taxon>Psathyrellaceae</taxon>
        <taxon>Ephemerocybe</taxon>
    </lineage>
</organism>
<protein>
    <submittedName>
        <fullName evidence="2">Uncharacterized protein</fullName>
    </submittedName>
</protein>
<feature type="compositionally biased region" description="Low complexity" evidence="1">
    <location>
        <begin position="72"/>
        <end position="86"/>
    </location>
</feature>
<name>A0A8H5EXJ7_9AGAR</name>
<dbReference type="EMBL" id="JAACJK010000220">
    <property type="protein sequence ID" value="KAF5315688.1"/>
    <property type="molecule type" value="Genomic_DNA"/>
</dbReference>
<gene>
    <name evidence="2" type="ORF">D9611_005028</name>
</gene>
<evidence type="ECO:0000313" key="2">
    <source>
        <dbReference type="EMBL" id="KAF5315688.1"/>
    </source>
</evidence>
<evidence type="ECO:0000256" key="1">
    <source>
        <dbReference type="SAM" id="MobiDB-lite"/>
    </source>
</evidence>
<sequence length="407" mass="44482">MTEYTISPQAYREFMSARERTAYWVQQYHPEEVYSPSTGPTDLDGFVPPSPAMSTASLPPKMVLRYNDGRGDIPIPRPAGGAPGARSNPKYRQQSYNSHHPNRSGSHHASSPLAGVPSPHGDREFMPPPTPEQIHILPSRSSNPSSNSPTSPSSQRPSHNRSKSVPRRDPELDVPFIAPPVPRSHPPQHNSQAPYSPWISGRHGSNSKQPPSIVYAPGRHHGPNYEPPLLLHHQPQMGPNGMMYSHSAPPVLGGGPQQYPGGHHGYSPTHAEEERMGRSAEREFPRRPMRGRQQPMKRNGSSESLGSQESGSTYYVLPSAGQKVHVIAASPERSIETASSSTKGPSSPYSQASSGHKKPFFGRLLARFASPAPSKDRASDRAPDGRRLHRRHSVGASGRPKLVEQRA</sequence>